<dbReference type="Proteomes" id="UP001198495">
    <property type="component" value="Unassembled WGS sequence"/>
</dbReference>
<protein>
    <submittedName>
        <fullName evidence="1">Uncharacterized protein</fullName>
    </submittedName>
</protein>
<name>A0ABS8FR14_9FIRM</name>
<dbReference type="RefSeq" id="WP_195541287.1">
    <property type="nucleotide sequence ID" value="NZ_JAJEQT010000008.1"/>
</dbReference>
<accession>A0ABS8FR14</accession>
<evidence type="ECO:0000313" key="2">
    <source>
        <dbReference type="Proteomes" id="UP001198495"/>
    </source>
</evidence>
<gene>
    <name evidence="1" type="ORF">LKD28_11205</name>
</gene>
<sequence>MTRDEKKTNIENMAESVMSVKNPAEQSMMFMAMSAYAEGKAAGKAEERQRYKKEAG</sequence>
<reference evidence="1 2" key="1">
    <citation type="submission" date="2021-10" db="EMBL/GenBank/DDBJ databases">
        <title>Anaerobic single-cell dispensing facilitates the cultivation of human gut bacteria.</title>
        <authorList>
            <person name="Afrizal A."/>
        </authorList>
    </citation>
    <scope>NUCLEOTIDE SEQUENCE [LARGE SCALE GENOMIC DNA]</scope>
    <source>
        <strain evidence="1 2">CLA-AA-H212</strain>
    </source>
</reference>
<organism evidence="1 2">
    <name type="scientific">Coprococcus hominis</name>
    <name type="common">ex Arizal et al. 2022</name>
    <dbReference type="NCBI Taxonomy" id="2881262"/>
    <lineage>
        <taxon>Bacteria</taxon>
        <taxon>Bacillati</taxon>
        <taxon>Bacillota</taxon>
        <taxon>Clostridia</taxon>
        <taxon>Lachnospirales</taxon>
        <taxon>Lachnospiraceae</taxon>
        <taxon>Coprococcus</taxon>
    </lineage>
</organism>
<comment type="caution">
    <text evidence="1">The sequence shown here is derived from an EMBL/GenBank/DDBJ whole genome shotgun (WGS) entry which is preliminary data.</text>
</comment>
<keyword evidence="2" id="KW-1185">Reference proteome</keyword>
<evidence type="ECO:0000313" key="1">
    <source>
        <dbReference type="EMBL" id="MCC2219593.1"/>
    </source>
</evidence>
<dbReference type="EMBL" id="JAJEQT010000008">
    <property type="protein sequence ID" value="MCC2219593.1"/>
    <property type="molecule type" value="Genomic_DNA"/>
</dbReference>
<proteinExistence type="predicted"/>